<dbReference type="Pfam" id="PF12974">
    <property type="entry name" value="Phosphonate-bd"/>
    <property type="match status" value="1"/>
</dbReference>
<feature type="signal peptide" evidence="3">
    <location>
        <begin position="1"/>
        <end position="18"/>
    </location>
</feature>
<dbReference type="GO" id="GO:0043190">
    <property type="term" value="C:ATP-binding cassette (ABC) transporter complex"/>
    <property type="evidence" value="ECO:0007669"/>
    <property type="project" value="InterPro"/>
</dbReference>
<dbReference type="SUPFAM" id="SSF53850">
    <property type="entry name" value="Periplasmic binding protein-like II"/>
    <property type="match status" value="1"/>
</dbReference>
<evidence type="ECO:0000313" key="4">
    <source>
        <dbReference type="EMBL" id="NEY70828.1"/>
    </source>
</evidence>
<protein>
    <submittedName>
        <fullName evidence="4">Phosphate/phosphite/phosphonate ABC transporter substrate-binding protein</fullName>
    </submittedName>
</protein>
<dbReference type="PROSITE" id="PS51257">
    <property type="entry name" value="PROKAR_LIPOPROTEIN"/>
    <property type="match status" value="1"/>
</dbReference>
<name>A0A6M0Q6U8_9BACI</name>
<reference evidence="4 5" key="1">
    <citation type="submission" date="2020-02" db="EMBL/GenBank/DDBJ databases">
        <title>Bacillus aquiflavi sp. nov., isolated from yellow water of strong flavor Chinese baijiu in Yibin region of China.</title>
        <authorList>
            <person name="Xie J."/>
        </authorList>
    </citation>
    <scope>NUCLEOTIDE SEQUENCE [LARGE SCALE GENOMIC DNA]</scope>
    <source>
        <strain evidence="4 5">SA4</strain>
    </source>
</reference>
<keyword evidence="5" id="KW-1185">Reference proteome</keyword>
<dbReference type="CDD" id="cd01071">
    <property type="entry name" value="PBP2_PhnD_like"/>
    <property type="match status" value="1"/>
</dbReference>
<dbReference type="PANTHER" id="PTHR35841:SF1">
    <property type="entry name" value="PHOSPHONATES-BINDING PERIPLASMIC PROTEIN"/>
    <property type="match status" value="1"/>
</dbReference>
<keyword evidence="2 3" id="KW-0732">Signal</keyword>
<comment type="caution">
    <text evidence="4">The sequence shown here is derived from an EMBL/GenBank/DDBJ whole genome shotgun (WGS) entry which is preliminary data.</text>
</comment>
<dbReference type="Gene3D" id="3.40.190.10">
    <property type="entry name" value="Periplasmic binding protein-like II"/>
    <property type="match status" value="2"/>
</dbReference>
<dbReference type="InterPro" id="IPR005770">
    <property type="entry name" value="PhnD"/>
</dbReference>
<dbReference type="EMBL" id="JAAIWM010000001">
    <property type="protein sequence ID" value="NEY70828.1"/>
    <property type="molecule type" value="Genomic_DNA"/>
</dbReference>
<dbReference type="PANTHER" id="PTHR35841">
    <property type="entry name" value="PHOSPHONATES-BINDING PERIPLASMIC PROTEIN"/>
    <property type="match status" value="1"/>
</dbReference>
<organism evidence="4 5">
    <name type="scientific">Bacillus mesophilus</name>
    <dbReference type="NCBI Taxonomy" id="1808955"/>
    <lineage>
        <taxon>Bacteria</taxon>
        <taxon>Bacillati</taxon>
        <taxon>Bacillota</taxon>
        <taxon>Bacilli</taxon>
        <taxon>Bacillales</taxon>
        <taxon>Bacillaceae</taxon>
        <taxon>Bacillus</taxon>
    </lineage>
</organism>
<accession>A0A6M0Q6U8</accession>
<proteinExistence type="inferred from homology"/>
<gene>
    <name evidence="4" type="ORF">G4D63_03635</name>
</gene>
<sequence length="307" mass="33534">MKKFLSLFMAMFLVLALAACGTNGKEEEGTATEGNGGEEEVTELTMGFIPSQEADQIADNVKPLEDYLTAELGVPVKAEIMIDFVGLVEGMRTGQIDIGFTNPFGYVQAVDRANVEVLVKAIRHGSDTYKAQFIARADSGLTSVEDLVAKEGLTWAYGDTLSTSGFLFPASKLMDMGVEDLNTFFTQTAVGGHDNAVLSVLEGQADFATTFDDARTVLEKDHPNVMEEVVVIGHTDPIPNDGVSVREGLSDEMKNKIKEAFLAINDKPEVLSVMNEVYTWDGIAEATDEEYDIVREVYAKFKDQLEE</sequence>
<dbReference type="AlphaFoldDB" id="A0A6M0Q6U8"/>
<dbReference type="Proteomes" id="UP000481043">
    <property type="component" value="Unassembled WGS sequence"/>
</dbReference>
<dbReference type="RefSeq" id="WP_163177789.1">
    <property type="nucleotide sequence ID" value="NZ_JAAIWM010000001.1"/>
</dbReference>
<dbReference type="GO" id="GO:0055085">
    <property type="term" value="P:transmembrane transport"/>
    <property type="evidence" value="ECO:0007669"/>
    <property type="project" value="InterPro"/>
</dbReference>
<evidence type="ECO:0000256" key="1">
    <source>
        <dbReference type="ARBA" id="ARBA00007162"/>
    </source>
</evidence>
<feature type="chain" id="PRO_5038590552" evidence="3">
    <location>
        <begin position="19"/>
        <end position="307"/>
    </location>
</feature>
<evidence type="ECO:0000256" key="3">
    <source>
        <dbReference type="SAM" id="SignalP"/>
    </source>
</evidence>
<comment type="similarity">
    <text evidence="1">Belongs to the phosphate/phosphite/phosphonate binding protein family.</text>
</comment>
<evidence type="ECO:0000256" key="2">
    <source>
        <dbReference type="ARBA" id="ARBA00022729"/>
    </source>
</evidence>
<evidence type="ECO:0000313" key="5">
    <source>
        <dbReference type="Proteomes" id="UP000481043"/>
    </source>
</evidence>
<dbReference type="NCBIfam" id="TIGR01098">
    <property type="entry name" value="3A0109s03R"/>
    <property type="match status" value="1"/>
</dbReference>